<dbReference type="EC" id="2.8.1.7" evidence="4"/>
<dbReference type="InterPro" id="IPR015422">
    <property type="entry name" value="PyrdxlP-dep_Trfase_small"/>
</dbReference>
<gene>
    <name evidence="4" type="primary">csd</name>
    <name evidence="4" type="ORF">NCTC10181_00085</name>
</gene>
<dbReference type="InterPro" id="IPR015424">
    <property type="entry name" value="PyrdxlP-dep_Trfase"/>
</dbReference>
<dbReference type="PANTHER" id="PTHR43586">
    <property type="entry name" value="CYSTEINE DESULFURASE"/>
    <property type="match status" value="1"/>
</dbReference>
<evidence type="ECO:0000256" key="2">
    <source>
        <dbReference type="ARBA" id="ARBA00022898"/>
    </source>
</evidence>
<keyword evidence="2" id="KW-0663">Pyridoxal phosphate</keyword>
<reference evidence="4 5" key="1">
    <citation type="submission" date="2019-01" db="EMBL/GenBank/DDBJ databases">
        <authorList>
            <consortium name="Pathogen Informatics"/>
        </authorList>
    </citation>
    <scope>NUCLEOTIDE SEQUENCE [LARGE SCALE GENOMIC DNA]</scope>
    <source>
        <strain evidence="4 5">NCTC10181</strain>
    </source>
</reference>
<proteinExistence type="predicted"/>
<dbReference type="RefSeq" id="WP_129725095.1">
    <property type="nucleotide sequence ID" value="NZ_LR215036.1"/>
</dbReference>
<dbReference type="Gene3D" id="3.90.1150.10">
    <property type="entry name" value="Aspartate Aminotransferase, domain 1"/>
    <property type="match status" value="1"/>
</dbReference>
<keyword evidence="4" id="KW-0808">Transferase</keyword>
<dbReference type="InterPro" id="IPR000192">
    <property type="entry name" value="Aminotrans_V_dom"/>
</dbReference>
<protein>
    <submittedName>
        <fullName evidence="4">Probable cysteine desulfurase</fullName>
        <ecNumber evidence="4">2.8.1.7</ecNumber>
    </submittedName>
</protein>
<feature type="domain" description="Aminotransferase class V" evidence="3">
    <location>
        <begin position="14"/>
        <end position="368"/>
    </location>
</feature>
<sequence>MDYKKDFPAAWNITYFDSAALVLKPKVAIDAVNNYYQNISISSRTADTPLGNLVNSTINSVRQKVAHLIDATPQEVIFTSGTTESLNLIANMFEQILTQEDEILLSPYNHSSNMVPWIELANKIGAKVIISEDLLNSITLKTKIIAFAQENNTFNVPLDVENIYAKANEVGAYVINDCAQSISHQKNSLKNSHVIAFSCNKFYGPTGMGVLAIQEKLLKILKPTKFGGGSVNEISSAQSWTIKDTIYKFEPGTPNLAGFFMFDKSLDYFNSIGYKQTQVILNELSKYLHAQLKQLNNVEVFSQEGDYIALINVKNINAQDVATYLGSKGIYTIAGIFCAHYLRNIKPNYSYLRISLGIYNTKEDIDKLIYHLKNGGDFYGF</sequence>
<dbReference type="InterPro" id="IPR015421">
    <property type="entry name" value="PyrdxlP-dep_Trfase_major"/>
</dbReference>
<dbReference type="Proteomes" id="UP000290985">
    <property type="component" value="Chromosome"/>
</dbReference>
<evidence type="ECO:0000313" key="4">
    <source>
        <dbReference type="EMBL" id="VEU74250.1"/>
    </source>
</evidence>
<comment type="cofactor">
    <cofactor evidence="1">
        <name>pyridoxal 5'-phosphate</name>
        <dbReference type="ChEBI" id="CHEBI:597326"/>
    </cofactor>
</comment>
<keyword evidence="5" id="KW-1185">Reference proteome</keyword>
<dbReference type="OrthoDB" id="9804366at2"/>
<dbReference type="EMBL" id="LR215036">
    <property type="protein sequence ID" value="VEU74250.1"/>
    <property type="molecule type" value="Genomic_DNA"/>
</dbReference>
<dbReference type="Gene3D" id="3.40.640.10">
    <property type="entry name" value="Type I PLP-dependent aspartate aminotransferase-like (Major domain)"/>
    <property type="match status" value="1"/>
</dbReference>
<name>A0A449B0X0_9BACT</name>
<dbReference type="KEGG" id="mcit:NCTC10181_00085"/>
<dbReference type="GO" id="GO:0031071">
    <property type="term" value="F:cysteine desulfurase activity"/>
    <property type="evidence" value="ECO:0007669"/>
    <property type="project" value="UniProtKB-EC"/>
</dbReference>
<dbReference type="SUPFAM" id="SSF53383">
    <property type="entry name" value="PLP-dependent transferases"/>
    <property type="match status" value="1"/>
</dbReference>
<dbReference type="PANTHER" id="PTHR43586:SF8">
    <property type="entry name" value="CYSTEINE DESULFURASE 1, CHLOROPLASTIC"/>
    <property type="match status" value="1"/>
</dbReference>
<evidence type="ECO:0000256" key="1">
    <source>
        <dbReference type="ARBA" id="ARBA00001933"/>
    </source>
</evidence>
<evidence type="ECO:0000259" key="3">
    <source>
        <dbReference type="Pfam" id="PF00266"/>
    </source>
</evidence>
<accession>A0A449B0X0</accession>
<dbReference type="AlphaFoldDB" id="A0A449B0X0"/>
<organism evidence="4 5">
    <name type="scientific">Mycoplasmopsis citelli</name>
    <dbReference type="NCBI Taxonomy" id="171281"/>
    <lineage>
        <taxon>Bacteria</taxon>
        <taxon>Bacillati</taxon>
        <taxon>Mycoplasmatota</taxon>
        <taxon>Mycoplasmoidales</taxon>
        <taxon>Metamycoplasmataceae</taxon>
        <taxon>Mycoplasmopsis</taxon>
    </lineage>
</organism>
<evidence type="ECO:0000313" key="5">
    <source>
        <dbReference type="Proteomes" id="UP000290985"/>
    </source>
</evidence>
<dbReference type="Pfam" id="PF00266">
    <property type="entry name" value="Aminotran_5"/>
    <property type="match status" value="1"/>
</dbReference>